<feature type="transmembrane region" description="Helical" evidence="12">
    <location>
        <begin position="178"/>
        <end position="200"/>
    </location>
</feature>
<keyword evidence="8" id="KW-0630">Potassium</keyword>
<dbReference type="InterPro" id="IPR003445">
    <property type="entry name" value="Cat_transpt"/>
</dbReference>
<feature type="transmembrane region" description="Helical" evidence="12">
    <location>
        <begin position="37"/>
        <end position="57"/>
    </location>
</feature>
<evidence type="ECO:0000256" key="6">
    <source>
        <dbReference type="ARBA" id="ARBA00022538"/>
    </source>
</evidence>
<gene>
    <name evidence="13" type="ORF">ASZ90_012155</name>
</gene>
<feature type="transmembrane region" description="Helical" evidence="12">
    <location>
        <begin position="12"/>
        <end position="31"/>
    </location>
</feature>
<feature type="transmembrane region" description="Helical" evidence="12">
    <location>
        <begin position="444"/>
        <end position="464"/>
    </location>
</feature>
<keyword evidence="7 12" id="KW-0812">Transmembrane</keyword>
<comment type="subcellular location">
    <subcellularLocation>
        <location evidence="1">Cell inner membrane</location>
        <topology evidence="1">Multi-pass membrane protein</topology>
    </subcellularLocation>
</comment>
<keyword evidence="4" id="KW-1003">Cell membrane</keyword>
<keyword evidence="3" id="KW-0813">Transport</keyword>
<evidence type="ECO:0000313" key="13">
    <source>
        <dbReference type="EMBL" id="KUG18143.1"/>
    </source>
</evidence>
<dbReference type="PANTHER" id="PTHR32024">
    <property type="entry name" value="TRK SYSTEM POTASSIUM UPTAKE PROTEIN TRKG-RELATED"/>
    <property type="match status" value="1"/>
</dbReference>
<dbReference type="AlphaFoldDB" id="A0A0W8FB52"/>
<keyword evidence="11 12" id="KW-0472">Membrane</keyword>
<comment type="caution">
    <text evidence="13">The sequence shown here is derived from an EMBL/GenBank/DDBJ whole genome shotgun (WGS) entry which is preliminary data.</text>
</comment>
<comment type="similarity">
    <text evidence="2">Belongs to the TrkH potassium transport family.</text>
</comment>
<dbReference type="EMBL" id="LNQE01001398">
    <property type="protein sequence ID" value="KUG18143.1"/>
    <property type="molecule type" value="Genomic_DNA"/>
</dbReference>
<reference evidence="13" key="1">
    <citation type="journal article" date="2015" name="Proc. Natl. Acad. Sci. U.S.A.">
        <title>Networks of energetic and metabolic interactions define dynamics in microbial communities.</title>
        <authorList>
            <person name="Embree M."/>
            <person name="Liu J.K."/>
            <person name="Al-Bassam M.M."/>
            <person name="Zengler K."/>
        </authorList>
    </citation>
    <scope>NUCLEOTIDE SEQUENCE</scope>
</reference>
<evidence type="ECO:0000256" key="9">
    <source>
        <dbReference type="ARBA" id="ARBA00022989"/>
    </source>
</evidence>
<dbReference type="InterPro" id="IPR004772">
    <property type="entry name" value="TrkH"/>
</dbReference>
<name>A0A0W8FB52_9ZZZZ</name>
<keyword evidence="10" id="KW-0406">Ion transport</keyword>
<evidence type="ECO:0000256" key="3">
    <source>
        <dbReference type="ARBA" id="ARBA00022448"/>
    </source>
</evidence>
<evidence type="ECO:0000256" key="4">
    <source>
        <dbReference type="ARBA" id="ARBA00022475"/>
    </source>
</evidence>
<dbReference type="Pfam" id="PF02386">
    <property type="entry name" value="TrkH"/>
    <property type="match status" value="1"/>
</dbReference>
<sequence length="535" mass="58305">MKIRIILRILGMLAMLLGTLMLIPGIVSAIYKEPLGVVAFGISSLLAIIVGLILKHFGEKSDMGRKDAFAAVSFGWLMAGLIGALPYLLLGLGLVDAFFESMSGFTTTGATILSEYDSQHYWTLSKEAVHSSLAYALVERTTHQLIHWSPIGIIELDFGLTLNFIDLLTIKETYFGLLFWRSFSQFLGGMGIILLFIAILPNLGVAGRELYSVEGLGLMKEALTPRVKSTAKAFWGIYLGLTGMEALLLVAAGLPVYDSLCTSFSSISTAGFSPRAYSIAEYNSILVEAIICIFLLLGGTNFIIYHQIILKKNLNYLIRDAEFRFYIIIVFISIIILMIFGQIPGGFFDALRSSVFQVITTMTTTGFVNNFNYDSWSLAAKLVLMLLMIIGGCTGSTGGGMKVGRVLIVLKYVHAELIRSLHPKAVITIRMADKVVKENTVKSVILFIQLYVMIFILAAVAFSITEASNPQFGSLSAISAAACCLGVVGPGFGVVAMDFNAISESGKVLATFCMYIGRLEILPVVLMFLPETWSD</sequence>
<feature type="transmembrane region" description="Helical" evidence="12">
    <location>
        <begin position="508"/>
        <end position="529"/>
    </location>
</feature>
<organism evidence="13">
    <name type="scientific">hydrocarbon metagenome</name>
    <dbReference type="NCBI Taxonomy" id="938273"/>
    <lineage>
        <taxon>unclassified sequences</taxon>
        <taxon>metagenomes</taxon>
        <taxon>ecological metagenomes</taxon>
    </lineage>
</organism>
<evidence type="ECO:0000256" key="1">
    <source>
        <dbReference type="ARBA" id="ARBA00004429"/>
    </source>
</evidence>
<dbReference type="GO" id="GO:0015379">
    <property type="term" value="F:potassium:chloride symporter activity"/>
    <property type="evidence" value="ECO:0007669"/>
    <property type="project" value="InterPro"/>
</dbReference>
<feature type="transmembrane region" description="Helical" evidence="12">
    <location>
        <begin position="325"/>
        <end position="343"/>
    </location>
</feature>
<evidence type="ECO:0000256" key="7">
    <source>
        <dbReference type="ARBA" id="ARBA00022692"/>
    </source>
</evidence>
<dbReference type="GO" id="GO:0005886">
    <property type="term" value="C:plasma membrane"/>
    <property type="evidence" value="ECO:0007669"/>
    <property type="project" value="UniProtKB-SubCell"/>
</dbReference>
<keyword evidence="6" id="KW-0633">Potassium transport</keyword>
<evidence type="ECO:0000256" key="8">
    <source>
        <dbReference type="ARBA" id="ARBA00022958"/>
    </source>
</evidence>
<dbReference type="PIRSF" id="PIRSF006247">
    <property type="entry name" value="TrkH"/>
    <property type="match status" value="1"/>
</dbReference>
<feature type="transmembrane region" description="Helical" evidence="12">
    <location>
        <begin position="376"/>
        <end position="395"/>
    </location>
</feature>
<accession>A0A0W8FB52</accession>
<feature type="transmembrane region" description="Helical" evidence="12">
    <location>
        <begin position="69"/>
        <end position="95"/>
    </location>
</feature>
<evidence type="ECO:0000256" key="5">
    <source>
        <dbReference type="ARBA" id="ARBA00022519"/>
    </source>
</evidence>
<keyword evidence="5" id="KW-0997">Cell inner membrane</keyword>
<evidence type="ECO:0000256" key="11">
    <source>
        <dbReference type="ARBA" id="ARBA00023136"/>
    </source>
</evidence>
<proteinExistence type="inferred from homology"/>
<feature type="transmembrane region" description="Helical" evidence="12">
    <location>
        <begin position="233"/>
        <end position="257"/>
    </location>
</feature>
<protein>
    <submittedName>
        <fullName evidence="13">Potassium uptake protein trkh</fullName>
    </submittedName>
</protein>
<evidence type="ECO:0000256" key="2">
    <source>
        <dbReference type="ARBA" id="ARBA00009137"/>
    </source>
</evidence>
<feature type="transmembrane region" description="Helical" evidence="12">
    <location>
        <begin position="476"/>
        <end position="496"/>
    </location>
</feature>
<dbReference type="PANTHER" id="PTHR32024:SF2">
    <property type="entry name" value="TRK SYSTEM POTASSIUM UPTAKE PROTEIN TRKG-RELATED"/>
    <property type="match status" value="1"/>
</dbReference>
<keyword evidence="9 12" id="KW-1133">Transmembrane helix</keyword>
<evidence type="ECO:0000256" key="12">
    <source>
        <dbReference type="SAM" id="Phobius"/>
    </source>
</evidence>
<feature type="transmembrane region" description="Helical" evidence="12">
    <location>
        <begin position="285"/>
        <end position="304"/>
    </location>
</feature>
<evidence type="ECO:0000256" key="10">
    <source>
        <dbReference type="ARBA" id="ARBA00023065"/>
    </source>
</evidence>